<dbReference type="PANTHER" id="PTHR28286">
    <property type="match status" value="1"/>
</dbReference>
<dbReference type="GO" id="GO:0009881">
    <property type="term" value="F:photoreceptor activity"/>
    <property type="evidence" value="ECO:0007669"/>
    <property type="project" value="UniProtKB-KW"/>
</dbReference>
<feature type="transmembrane region" description="Helical" evidence="11">
    <location>
        <begin position="174"/>
        <end position="191"/>
    </location>
</feature>
<dbReference type="Proteomes" id="UP000198888">
    <property type="component" value="Unassembled WGS sequence"/>
</dbReference>
<evidence type="ECO:0000313" key="13">
    <source>
        <dbReference type="Proteomes" id="UP000198888"/>
    </source>
</evidence>
<evidence type="ECO:0000256" key="11">
    <source>
        <dbReference type="SAM" id="Phobius"/>
    </source>
</evidence>
<evidence type="ECO:0000256" key="8">
    <source>
        <dbReference type="ARBA" id="ARBA00022991"/>
    </source>
</evidence>
<accession>A0A2H4Q2U7</accession>
<organism evidence="12 13">
    <name type="scientific">Halohasta litchfieldiae</name>
    <dbReference type="NCBI Taxonomy" id="1073996"/>
    <lineage>
        <taxon>Archaea</taxon>
        <taxon>Methanobacteriati</taxon>
        <taxon>Methanobacteriota</taxon>
        <taxon>Stenosarchaea group</taxon>
        <taxon>Halobacteria</taxon>
        <taxon>Halobacteriales</taxon>
        <taxon>Haloferacaceae</taxon>
        <taxon>Halohasta</taxon>
    </lineage>
</organism>
<keyword evidence="8" id="KW-0157">Chromophore</keyword>
<feature type="transmembrane region" description="Helical" evidence="11">
    <location>
        <begin position="12"/>
        <end position="29"/>
    </location>
</feature>
<gene>
    <name evidence="12" type="ORF">SAMN05444271_10112</name>
</gene>
<feature type="transmembrane region" description="Helical" evidence="11">
    <location>
        <begin position="108"/>
        <end position="129"/>
    </location>
</feature>
<keyword evidence="10" id="KW-0675">Receptor</keyword>
<dbReference type="GeneID" id="35002736"/>
<sequence>MLQATPGSESIWLWIGTIGMTLGMLYFIARGWGVTDKEQQRFYVLTIFIPATAAVSYFAMATGFGLTEIDVAGETLSIYWARYADWLITTPLLLIDLALLAQASRNTIYTLVGLDVLMIVTGLIGALAQTPAIRIVWWGVSTALLVFLLYVLVQSLNEAASRQTESVRSLTTTLRNMLIVLWLAYPVVWILGTEGTIEFIPLYVETAAFMVLDLTAKVGFGYVLLRSHNVLDEVAHVDSAPGAAVD</sequence>
<dbReference type="PROSITE" id="PS00327">
    <property type="entry name" value="BACTERIAL_OPSIN_RET"/>
    <property type="match status" value="1"/>
</dbReference>
<keyword evidence="9 11" id="KW-0472">Membrane</keyword>
<keyword evidence="3" id="KW-0600">Photoreceptor protein</keyword>
<dbReference type="EMBL" id="FNYR01000001">
    <property type="protein sequence ID" value="SEI46745.1"/>
    <property type="molecule type" value="Genomic_DNA"/>
</dbReference>
<evidence type="ECO:0000256" key="6">
    <source>
        <dbReference type="ARBA" id="ARBA00022925"/>
    </source>
</evidence>
<proteinExistence type="inferred from homology"/>
<dbReference type="PROSITE" id="PS00950">
    <property type="entry name" value="BACTERIAL_OPSIN_1"/>
    <property type="match status" value="1"/>
</dbReference>
<dbReference type="InterPro" id="IPR001425">
    <property type="entry name" value="Arc/bac/fun_rhodopsins"/>
</dbReference>
<evidence type="ECO:0000256" key="5">
    <source>
        <dbReference type="ARBA" id="ARBA00022692"/>
    </source>
</evidence>
<keyword evidence="6" id="KW-0681">Retinal protein</keyword>
<keyword evidence="13" id="KW-1185">Reference proteome</keyword>
<evidence type="ECO:0000256" key="3">
    <source>
        <dbReference type="ARBA" id="ARBA00022543"/>
    </source>
</evidence>
<dbReference type="Gene3D" id="1.20.1070.10">
    <property type="entry name" value="Rhodopsin 7-helix transmembrane proteins"/>
    <property type="match status" value="1"/>
</dbReference>
<comment type="similarity">
    <text evidence="2">Belongs to the archaeal/bacterial/fungal opsin family.</text>
</comment>
<feature type="transmembrane region" description="Helical" evidence="11">
    <location>
        <begin position="80"/>
        <end position="101"/>
    </location>
</feature>
<feature type="transmembrane region" description="Helical" evidence="11">
    <location>
        <begin position="41"/>
        <end position="60"/>
    </location>
</feature>
<keyword evidence="4" id="KW-0716">Sensory transduction</keyword>
<evidence type="ECO:0000256" key="7">
    <source>
        <dbReference type="ARBA" id="ARBA00022989"/>
    </source>
</evidence>
<evidence type="ECO:0000256" key="2">
    <source>
        <dbReference type="ARBA" id="ARBA00008130"/>
    </source>
</evidence>
<evidence type="ECO:0000256" key="10">
    <source>
        <dbReference type="ARBA" id="ARBA00023170"/>
    </source>
</evidence>
<dbReference type="GO" id="GO:0005216">
    <property type="term" value="F:monoatomic ion channel activity"/>
    <property type="evidence" value="ECO:0007669"/>
    <property type="project" value="InterPro"/>
</dbReference>
<keyword evidence="5 11" id="KW-0812">Transmembrane</keyword>
<dbReference type="KEGG" id="hae:halTADL_1952"/>
<evidence type="ECO:0000256" key="4">
    <source>
        <dbReference type="ARBA" id="ARBA00022606"/>
    </source>
</evidence>
<dbReference type="GO" id="GO:0007602">
    <property type="term" value="P:phototransduction"/>
    <property type="evidence" value="ECO:0007669"/>
    <property type="project" value="UniProtKB-KW"/>
</dbReference>
<dbReference type="PRINTS" id="PR00251">
    <property type="entry name" value="BACTRLOPSIN"/>
</dbReference>
<dbReference type="Pfam" id="PF01036">
    <property type="entry name" value="Bac_rhodopsin"/>
    <property type="match status" value="1"/>
</dbReference>
<dbReference type="GO" id="GO:0016020">
    <property type="term" value="C:membrane"/>
    <property type="evidence" value="ECO:0007669"/>
    <property type="project" value="UniProtKB-SubCell"/>
</dbReference>
<protein>
    <submittedName>
        <fullName evidence="12">Bacteriorhodopsin</fullName>
    </submittedName>
</protein>
<feature type="transmembrane region" description="Helical" evidence="11">
    <location>
        <begin position="135"/>
        <end position="153"/>
    </location>
</feature>
<dbReference type="RefSeq" id="WP_089670532.1">
    <property type="nucleotide sequence ID" value="NZ_CP024845.1"/>
</dbReference>
<dbReference type="SMART" id="SM01021">
    <property type="entry name" value="Bac_rhodopsin"/>
    <property type="match status" value="1"/>
</dbReference>
<name>A0A1H6R552_9EURY</name>
<accession>A0A1H6R552</accession>
<keyword evidence="7 11" id="KW-1133">Transmembrane helix</keyword>
<evidence type="ECO:0000256" key="1">
    <source>
        <dbReference type="ARBA" id="ARBA00004141"/>
    </source>
</evidence>
<dbReference type="PANTHER" id="PTHR28286:SF2">
    <property type="entry name" value="BACTERIORHODOPSIN _OPSIN, NOPA (EUROFUNG)"/>
    <property type="match status" value="1"/>
</dbReference>
<dbReference type="InterPro" id="IPR018229">
    <property type="entry name" value="Rhodopsin_retinal_BS"/>
</dbReference>
<dbReference type="AlphaFoldDB" id="A0A1H6R552"/>
<evidence type="ECO:0000313" key="12">
    <source>
        <dbReference type="EMBL" id="SEI46745.1"/>
    </source>
</evidence>
<dbReference type="SUPFAM" id="SSF81321">
    <property type="entry name" value="Family A G protein-coupled receptor-like"/>
    <property type="match status" value="1"/>
</dbReference>
<evidence type="ECO:0000256" key="9">
    <source>
        <dbReference type="ARBA" id="ARBA00023136"/>
    </source>
</evidence>
<dbReference type="STRING" id="1073996.SAMN05444271_10112"/>
<comment type="subcellular location">
    <subcellularLocation>
        <location evidence="1">Membrane</location>
        <topology evidence="1">Multi-pass membrane protein</topology>
    </subcellularLocation>
</comment>
<dbReference type="OrthoDB" id="186433at2157"/>
<dbReference type="CDD" id="cd15244">
    <property type="entry name" value="7tm_bacteriorhodopsin"/>
    <property type="match status" value="1"/>
</dbReference>
<reference evidence="12 13" key="1">
    <citation type="submission" date="2016-10" db="EMBL/GenBank/DDBJ databases">
        <authorList>
            <person name="de Groot N.N."/>
        </authorList>
    </citation>
    <scope>NUCLEOTIDE SEQUENCE [LARGE SCALE GENOMIC DNA]</scope>
    <source>
        <strain evidence="12 13">DSM 22187</strain>
    </source>
</reference>